<feature type="region of interest" description="Disordered" evidence="3">
    <location>
        <begin position="183"/>
        <end position="207"/>
    </location>
</feature>
<dbReference type="GO" id="GO:0005737">
    <property type="term" value="C:cytoplasm"/>
    <property type="evidence" value="ECO:0007669"/>
    <property type="project" value="TreeGrafter"/>
</dbReference>
<sequence>MSKDSAQSRIPRPDGVGSRIPVPGSFRIPLSNASRLPAKRGPLQPPATPIGFLRPPSQARGIARSYSGDKLCHGEPSPFPPLTASTPAPAHLRLGLLGGPKAGGVGGVGGCSGLPFLKKLDLVTCGTTERLEDIKLCRREFAIPSDDDDDDEAMDPMGGGATGADATVQMLVDESLELVGAHSTDNLLDPPPPPPPPPTDHVGPSEANNTVVIVGNSASAYPRNEHTVTLQRDGNVTYEFRRSGTFVKSSRESLNSPSDDPLVPRPRPPVMDQTHARSATGGSANGPLALGLTRTFRRESTESLDSPVLFDLTRSMSFRRPSTGEMLLEEEDGRRLMRRPVVLNSTMVNERLLNATQSIPNITQELQYADAEHGPCPVPGDSVLNRTHSKEVREATVASKSKSTRLTFNLEESLNLMQFSEVRGTTAVQHNQTQVFSSTLHSESMVIPTVAGGGGAGQPLAGSHPNSTMLLLDVSCTQDRTLVPAEEHEAESEEDEVDAYATERRRLNAAALGKRETSVEADVSGGKEIFDLSLDEPEPLGHQDLHVVGCDEDVEEEEAEEEVVMRRKSETRPTAVPSKQRFSFGLDLTECTLDCSIELCDSSLSLTKPVHLKSPTASLGHIGSLTKQGSFEMDESLGILTPDQMKEFLDSTTTNTNNTNNANAASAGLELQLNTSHGGGSMGGVGHHHHKHGALQHHCRIDQTPSPEELPLDPVGVKTDMSDIMLPAELLLMSGGGTQGFGGPGVSVSGANVGGTTGGGGGISEVSQADSDPKTDQMSKSATSSKVSNSFITSITSITSLDTGYQGDGEMSRPASRGADHSPSNGPRLKSANGGGGAWQPLMAAAVAAVPRRQDPMTDSDFFTESDADDVFNRGDARRAQIIDGQLYGGGNGGGPLHGAGGVGGGQGALFHAINEHEAHHEGQNEDSCMESSGIFTDVENRADDDLVQRRADDQQEAAAAAQAAGHIFERDAGAHGEEQRTDDMSPDTSTDTISSSNSQNFVRPCPGGHPDDESANETIRPYASTGRVGTSGGGGASFIGQNISRADTSGSSAGAALETDQGCGSGVDDGGLKAIGESAHGGASPGPSNAVCQRDHYYHACAGVSSAATTTTIVAGDVGGVGDIGVGNPAAVAVVGAAIAAGSGSGSVVVALAAVAAAAADGSDVVRRDVDACGSAGSSTQSPGSGGSGKKSTCISGSSTTRKQLKNEVNRGLRKHQQHGAFSEVSSASSSSRVERLSKTRLSKDSPESPVPRGTVEQQPNAASLVYGDGSAGDCDQENTRPSTSSVMGTRNARSGGVVGHGARGVGTPTVGAGSNLSFVKKSSTPNKWDAVMNKIAENKSVMKRNFSDVKSRISCGAGAPTAAAMAKTSSVSISRRDSPATSLKSPPSECTSVASRASVHGKRTISGSVKRGRTHSKDSQQSSLSDLSLSGGSPKLTLKVSSTRPAKKRDVRTINSSSSDLGPPSKTNGAQPARSSAARAAAALQKRISPNLTNASSPLVPEQLKASPPTKRNVLLKRNGTASGALPVKTPLKDHNRLVGATPNSKSSAIGAPPAATNASPKPSVKSFIRSSAVSATSTPTSATANHHHPHSHQQQQQHVGSNGVVPSTTVKAIQRNGTIILDKTTGSPLLIGDASAGGRTPEEPSPKTATPTSSLAALGKEPNNCDQHHRAHDHAKGRLLREPPAPGGGSVDKTGKPTTAAAGPELIDISLLNHAQKGVEALGVLVQYLVFNLDAFSCPTIKMAHQKTTNDLLETKSILDDERTNSQTLKQQLLETTERETKLQQMHRCELSRVETCLSEQQRCAEDRIATLEAKLLAKESHSRELLSRIDDYEAQLSEHAKQLEKSRARELDLLQRINALSCTENELREKVHSSELAFSERLQAAAMRERDLTEQIGGLNRDLDRMRREAERKERELEEKLTITKDECVVLRQNRTSLVVEPSAGQNGCGPANTSGNPLQLNRSSGNINHLQVLQDEVDSLRCVLDLKQREISELRKQTQEYERDAKELPGALVKISALESRIEDLQVQLKTKTEEEKELQQKLKQLQDNLSQETKIKSRLSLHNEELQWRLKQNSEKFTLAYAELSKSYHENSSFMMNATKSSLDQTPVHPHHHHQLSHNQSRSSCSDRFFDMDDISPPTSPVIKGMVEKSDSVSWVLEIDDEPPEVSASRMVRRAGSFRSNTTYDSVAKRPKCGVNQTLNGGSGVTSGGIQQSTSAASILKQHSGDMSPIKPPQGASNHRLRSKSVSIKAAEPPKKIVRSNSGASASPCPPGPSSKPMRMTEMAGSWKEQPLYSSSPYAHKRFLSEDIELIAASSNKPGSFDQQSHRAKDLFLEETEFLSEPESPFTRRPKLNGEDIANPPVEVFHRDKTPHFKKSKENRGLITCDTTALTGSSSSSSKVVGANGGTVGSLTARDKRREFTRKGNNLPGQGALLMEAAGEALVSGSNSDDEASSSSSSASSSSCISEGSLSSNSRGSSSSHGNSPLHGGGTGKRSSDRMNEEDTIEGSDAGGEVSKDQSKHHHHHRRRHSNISLEDALMKKIVASLNGQDNGTDGNDTPMEVSWSEDGDPGSESIV</sequence>
<feature type="compositionally biased region" description="Low complexity" evidence="3">
    <location>
        <begin position="987"/>
        <end position="999"/>
    </location>
</feature>
<feature type="region of interest" description="Disordered" evidence="3">
    <location>
        <begin position="802"/>
        <end position="837"/>
    </location>
</feature>
<feature type="region of interest" description="Disordered" evidence="3">
    <location>
        <begin position="246"/>
        <end position="288"/>
    </location>
</feature>
<feature type="compositionally biased region" description="Gly residues" evidence="3">
    <location>
        <begin position="752"/>
        <end position="763"/>
    </location>
</feature>
<feature type="compositionally biased region" description="Polar residues" evidence="3">
    <location>
        <begin position="1281"/>
        <end position="1294"/>
    </location>
</feature>
<feature type="compositionally biased region" description="Basic and acidic residues" evidence="3">
    <location>
        <begin position="972"/>
        <end position="984"/>
    </location>
</feature>
<feature type="region of interest" description="Disordered" evidence="3">
    <location>
        <begin position="972"/>
        <end position="1060"/>
    </location>
</feature>
<reference evidence="4" key="1">
    <citation type="submission" date="2024-04" db="UniProtKB">
        <authorList>
            <consortium name="EnsemblMetazoa"/>
        </authorList>
    </citation>
    <scope>IDENTIFICATION</scope>
    <source>
        <strain evidence="4">EBRO</strain>
    </source>
</reference>
<dbReference type="Proteomes" id="UP000075880">
    <property type="component" value="Unassembled WGS sequence"/>
</dbReference>
<feature type="region of interest" description="Disordered" evidence="3">
    <location>
        <begin position="2395"/>
        <end position="2582"/>
    </location>
</feature>
<feature type="compositionally biased region" description="Polar residues" evidence="3">
    <location>
        <begin position="1455"/>
        <end position="1472"/>
    </location>
</feature>
<accession>A0AAG5DH20</accession>
<feature type="compositionally biased region" description="Low complexity" evidence="3">
    <location>
        <begin position="1475"/>
        <end position="1485"/>
    </location>
</feature>
<feature type="compositionally biased region" description="Polar residues" evidence="3">
    <location>
        <begin position="246"/>
        <end position="255"/>
    </location>
</feature>
<feature type="compositionally biased region" description="Polar residues" evidence="3">
    <location>
        <begin position="1040"/>
        <end position="1053"/>
    </location>
</feature>
<feature type="compositionally biased region" description="Low complexity" evidence="3">
    <location>
        <begin position="1595"/>
        <end position="1605"/>
    </location>
</feature>
<feature type="coiled-coil region" evidence="2">
    <location>
        <begin position="1826"/>
        <end position="1853"/>
    </location>
</feature>
<feature type="region of interest" description="Disordered" evidence="3">
    <location>
        <begin position="144"/>
        <end position="163"/>
    </location>
</feature>
<evidence type="ECO:0000256" key="1">
    <source>
        <dbReference type="ARBA" id="ARBA00023054"/>
    </source>
</evidence>
<name>A0AAG5DH20_ANOAO</name>
<feature type="region of interest" description="Disordered" evidence="3">
    <location>
        <begin position="2109"/>
        <end position="2130"/>
    </location>
</feature>
<feature type="compositionally biased region" description="Basic and acidic residues" evidence="3">
    <location>
        <begin position="2419"/>
        <end position="2428"/>
    </location>
</feature>
<feature type="compositionally biased region" description="Polar residues" evidence="3">
    <location>
        <begin position="1370"/>
        <end position="1397"/>
    </location>
</feature>
<dbReference type="GO" id="GO:0005634">
    <property type="term" value="C:nucleus"/>
    <property type="evidence" value="ECO:0007669"/>
    <property type="project" value="TreeGrafter"/>
</dbReference>
<feature type="region of interest" description="Disordered" evidence="3">
    <location>
        <begin position="2345"/>
        <end position="2365"/>
    </location>
</feature>
<evidence type="ECO:0000256" key="3">
    <source>
        <dbReference type="SAM" id="MobiDB-lite"/>
    </source>
</evidence>
<evidence type="ECO:0000256" key="2">
    <source>
        <dbReference type="SAM" id="Coils"/>
    </source>
</evidence>
<feature type="compositionally biased region" description="Pro residues" evidence="3">
    <location>
        <begin position="189"/>
        <end position="199"/>
    </location>
</feature>
<feature type="compositionally biased region" description="Low complexity" evidence="3">
    <location>
        <begin position="1421"/>
        <end position="1438"/>
    </location>
</feature>
<feature type="region of interest" description="Disordered" evidence="3">
    <location>
        <begin position="1"/>
        <end position="57"/>
    </location>
</feature>
<feature type="region of interest" description="Disordered" evidence="3">
    <location>
        <begin position="1627"/>
        <end position="1702"/>
    </location>
</feature>
<organism evidence="4 5">
    <name type="scientific">Anopheles atroparvus</name>
    <name type="common">European mosquito</name>
    <dbReference type="NCBI Taxonomy" id="41427"/>
    <lineage>
        <taxon>Eukaryota</taxon>
        <taxon>Metazoa</taxon>
        <taxon>Ecdysozoa</taxon>
        <taxon>Arthropoda</taxon>
        <taxon>Hexapoda</taxon>
        <taxon>Insecta</taxon>
        <taxon>Pterygota</taxon>
        <taxon>Neoptera</taxon>
        <taxon>Endopterygota</taxon>
        <taxon>Diptera</taxon>
        <taxon>Nematocera</taxon>
        <taxon>Culicoidea</taxon>
        <taxon>Culicidae</taxon>
        <taxon>Anophelinae</taxon>
        <taxon>Anopheles</taxon>
    </lineage>
</organism>
<feature type="compositionally biased region" description="Polar residues" evidence="3">
    <location>
        <begin position="1490"/>
        <end position="1499"/>
    </location>
</feature>
<feature type="compositionally biased region" description="Low complexity" evidence="3">
    <location>
        <begin position="1173"/>
        <end position="1184"/>
    </location>
</feature>
<feature type="compositionally biased region" description="Basic residues" evidence="3">
    <location>
        <begin position="2525"/>
        <end position="2536"/>
    </location>
</feature>
<keyword evidence="1 2" id="KW-0175">Coiled coil</keyword>
<keyword evidence="5" id="KW-1185">Reference proteome</keyword>
<feature type="compositionally biased region" description="Basic and acidic residues" evidence="3">
    <location>
        <begin position="1234"/>
        <end position="1248"/>
    </location>
</feature>
<feature type="compositionally biased region" description="Polar residues" evidence="3">
    <location>
        <begin position="2214"/>
        <end position="2223"/>
    </location>
</feature>
<feature type="compositionally biased region" description="Low complexity" evidence="3">
    <location>
        <begin position="1224"/>
        <end position="1233"/>
    </location>
</feature>
<dbReference type="GO" id="GO:0008017">
    <property type="term" value="F:microtubule binding"/>
    <property type="evidence" value="ECO:0007669"/>
    <property type="project" value="TreeGrafter"/>
</dbReference>
<protein>
    <submittedName>
        <fullName evidence="4">Uncharacterized protein</fullName>
    </submittedName>
</protein>
<feature type="compositionally biased region" description="Low complexity" evidence="3">
    <location>
        <begin position="2437"/>
        <end position="2492"/>
    </location>
</feature>
<feature type="region of interest" description="Disordered" evidence="3">
    <location>
        <begin position="1173"/>
        <end position="1310"/>
    </location>
</feature>
<evidence type="ECO:0000313" key="5">
    <source>
        <dbReference type="Proteomes" id="UP000075880"/>
    </source>
</evidence>
<feature type="compositionally biased region" description="Polar residues" evidence="3">
    <location>
        <begin position="2552"/>
        <end position="2562"/>
    </location>
</feature>
<feature type="coiled-coil region" evidence="2">
    <location>
        <begin position="1893"/>
        <end position="1931"/>
    </location>
</feature>
<feature type="compositionally biased region" description="Low complexity" evidence="3">
    <location>
        <begin position="1573"/>
        <end position="1587"/>
    </location>
</feature>
<feature type="region of interest" description="Disordered" evidence="3">
    <location>
        <begin position="2205"/>
        <end position="2289"/>
    </location>
</feature>
<feature type="coiled-coil region" evidence="2">
    <location>
        <begin position="1975"/>
        <end position="2061"/>
    </location>
</feature>
<dbReference type="InterPro" id="IPR051293">
    <property type="entry name" value="MTUS1/CCDC69"/>
</dbReference>
<evidence type="ECO:0000313" key="4">
    <source>
        <dbReference type="EnsemblMetazoa" id="ENSAATROPP010003"/>
    </source>
</evidence>
<feature type="compositionally biased region" description="Acidic residues" evidence="3">
    <location>
        <begin position="145"/>
        <end position="154"/>
    </location>
</feature>
<feature type="compositionally biased region" description="Low complexity" evidence="3">
    <location>
        <begin position="1191"/>
        <end position="1202"/>
    </location>
</feature>
<dbReference type="PANTHER" id="PTHR24200:SF11">
    <property type="entry name" value="TOUCAN, ISOFORM A"/>
    <property type="match status" value="1"/>
</dbReference>
<feature type="region of interest" description="Disordered" evidence="3">
    <location>
        <begin position="1370"/>
        <end position="1605"/>
    </location>
</feature>
<feature type="region of interest" description="Disordered" evidence="3">
    <location>
        <begin position="752"/>
        <end position="786"/>
    </location>
</feature>
<proteinExistence type="predicted"/>
<dbReference type="PANTHER" id="PTHR24200">
    <property type="entry name" value="TOUCAN, ISOFORM A"/>
    <property type="match status" value="1"/>
</dbReference>
<dbReference type="EnsemblMetazoa" id="ENSAATROPT011074">
    <property type="protein sequence ID" value="ENSAATROPP010003"/>
    <property type="gene ID" value="ENSAATROPG009011"/>
</dbReference>